<proteinExistence type="predicted"/>
<keyword evidence="3" id="KW-1185">Reference proteome</keyword>
<feature type="compositionally biased region" description="Basic and acidic residues" evidence="1">
    <location>
        <begin position="18"/>
        <end position="38"/>
    </location>
</feature>
<evidence type="ECO:0000256" key="1">
    <source>
        <dbReference type="SAM" id="MobiDB-lite"/>
    </source>
</evidence>
<dbReference type="EMBL" id="JAVREP010000007">
    <property type="protein sequence ID" value="MDT0329389.1"/>
    <property type="molecule type" value="Genomic_DNA"/>
</dbReference>
<dbReference type="Proteomes" id="UP001183390">
    <property type="component" value="Unassembled WGS sequence"/>
</dbReference>
<reference evidence="3" key="1">
    <citation type="submission" date="2023-07" db="EMBL/GenBank/DDBJ databases">
        <title>30 novel species of actinomycetes from the DSMZ collection.</title>
        <authorList>
            <person name="Nouioui I."/>
        </authorList>
    </citation>
    <scope>NUCLEOTIDE SEQUENCE [LARGE SCALE GENOMIC DNA]</scope>
    <source>
        <strain evidence="3">DSM 44743</strain>
    </source>
</reference>
<protein>
    <submittedName>
        <fullName evidence="2">Uncharacterized protein</fullName>
    </submittedName>
</protein>
<evidence type="ECO:0000313" key="3">
    <source>
        <dbReference type="Proteomes" id="UP001183390"/>
    </source>
</evidence>
<organism evidence="2 3">
    <name type="scientific">Nocardiopsis lambiniae</name>
    <dbReference type="NCBI Taxonomy" id="3075539"/>
    <lineage>
        <taxon>Bacteria</taxon>
        <taxon>Bacillati</taxon>
        <taxon>Actinomycetota</taxon>
        <taxon>Actinomycetes</taxon>
        <taxon>Streptosporangiales</taxon>
        <taxon>Nocardiopsidaceae</taxon>
        <taxon>Nocardiopsis</taxon>
    </lineage>
</organism>
<feature type="region of interest" description="Disordered" evidence="1">
    <location>
        <begin position="1"/>
        <end position="46"/>
    </location>
</feature>
<name>A0ABU2M9P8_9ACTN</name>
<evidence type="ECO:0000313" key="2">
    <source>
        <dbReference type="EMBL" id="MDT0329389.1"/>
    </source>
</evidence>
<accession>A0ABU2M9P8</accession>
<gene>
    <name evidence="2" type="ORF">RM479_13295</name>
</gene>
<sequence length="46" mass="5214">MPRERPPASGYRSAGPDEDGRRCAERTWNREVERERDPAASGGRPM</sequence>
<dbReference type="RefSeq" id="WP_311512033.1">
    <property type="nucleotide sequence ID" value="NZ_JAVREP010000007.1"/>
</dbReference>
<comment type="caution">
    <text evidence="2">The sequence shown here is derived from an EMBL/GenBank/DDBJ whole genome shotgun (WGS) entry which is preliminary data.</text>
</comment>